<dbReference type="Pfam" id="PF07596">
    <property type="entry name" value="SBP_bac_10"/>
    <property type="match status" value="1"/>
</dbReference>
<dbReference type="InterPro" id="IPR045584">
    <property type="entry name" value="Pilin-like"/>
</dbReference>
<organism evidence="4 5">
    <name type="scientific">Pseudobythopirellula maris</name>
    <dbReference type="NCBI Taxonomy" id="2527991"/>
    <lineage>
        <taxon>Bacteria</taxon>
        <taxon>Pseudomonadati</taxon>
        <taxon>Planctomycetota</taxon>
        <taxon>Planctomycetia</taxon>
        <taxon>Pirellulales</taxon>
        <taxon>Lacipirellulaceae</taxon>
        <taxon>Pseudobythopirellula</taxon>
    </lineage>
</organism>
<dbReference type="InterPro" id="IPR012902">
    <property type="entry name" value="N_methyl_site"/>
</dbReference>
<dbReference type="InterPro" id="IPR027558">
    <property type="entry name" value="Pre_pil_HX9DG_C"/>
</dbReference>
<dbReference type="EMBL" id="SJPQ01000002">
    <property type="protein sequence ID" value="TWT88706.1"/>
    <property type="molecule type" value="Genomic_DNA"/>
</dbReference>
<proteinExistence type="predicted"/>
<dbReference type="AlphaFoldDB" id="A0A5C5ZNK9"/>
<gene>
    <name evidence="4" type="primary">xcpT_13</name>
    <name evidence="4" type="ORF">Mal64_21940</name>
</gene>
<feature type="domain" description="DUF1559" evidence="3">
    <location>
        <begin position="42"/>
        <end position="353"/>
    </location>
</feature>
<dbReference type="PANTHER" id="PTHR30093:SF2">
    <property type="entry name" value="TYPE II SECRETION SYSTEM PROTEIN H"/>
    <property type="match status" value="1"/>
</dbReference>
<dbReference type="PROSITE" id="PS00409">
    <property type="entry name" value="PROKAR_NTER_METHYL"/>
    <property type="match status" value="1"/>
</dbReference>
<dbReference type="SUPFAM" id="SSF54523">
    <property type="entry name" value="Pili subunits"/>
    <property type="match status" value="1"/>
</dbReference>
<sequence>MRHNPFSRRSADGIRRGFTLVELLVVIAIIGVLVSLLLPAVQSARESARNTQCKNNIKQLTTALINYDTTQRELPGLINEIKNPASDKFEGNVENWRRASWIVMTFPYQEQGALWDTWTKAFPSDANAALSDGSAGGVDYTPALESLLCPSDTSIIPGSPANSYVGNAGQAFGDPSRTSSCDNTPAGMTCTNFEYGANGVFFDLNRNPNTGDNNPEFVADGREIGGSANQTAVQSSMNYISSGDGTSKTFLVSENMHAVWYTYPPTSDDFNNVNDVRDSKHHFGFVWHNLPDLSDSTLPAEQQRINGATLEAPLDTMAGVPEQWGYPSSNHPGGVNVSFADGHLQYINENIEQRVYAQMMTTKYKRSKYYDESITSGKYPNGTPDRELPQPSEADL</sequence>
<dbReference type="NCBIfam" id="TIGR02532">
    <property type="entry name" value="IV_pilin_GFxxxE"/>
    <property type="match status" value="1"/>
</dbReference>
<keyword evidence="2" id="KW-0812">Transmembrane</keyword>
<dbReference type="OrthoDB" id="269098at2"/>
<evidence type="ECO:0000256" key="2">
    <source>
        <dbReference type="SAM" id="Phobius"/>
    </source>
</evidence>
<dbReference type="Proteomes" id="UP000315440">
    <property type="component" value="Unassembled WGS sequence"/>
</dbReference>
<dbReference type="InterPro" id="IPR011453">
    <property type="entry name" value="DUF1559"/>
</dbReference>
<name>A0A5C5ZNK9_9BACT</name>
<evidence type="ECO:0000313" key="4">
    <source>
        <dbReference type="EMBL" id="TWT88706.1"/>
    </source>
</evidence>
<reference evidence="4 5" key="1">
    <citation type="submission" date="2019-02" db="EMBL/GenBank/DDBJ databases">
        <title>Deep-cultivation of Planctomycetes and their phenomic and genomic characterization uncovers novel biology.</title>
        <authorList>
            <person name="Wiegand S."/>
            <person name="Jogler M."/>
            <person name="Boedeker C."/>
            <person name="Pinto D."/>
            <person name="Vollmers J."/>
            <person name="Rivas-Marin E."/>
            <person name="Kohn T."/>
            <person name="Peeters S.H."/>
            <person name="Heuer A."/>
            <person name="Rast P."/>
            <person name="Oberbeckmann S."/>
            <person name="Bunk B."/>
            <person name="Jeske O."/>
            <person name="Meyerdierks A."/>
            <person name="Storesund J.E."/>
            <person name="Kallscheuer N."/>
            <person name="Luecker S."/>
            <person name="Lage O.M."/>
            <person name="Pohl T."/>
            <person name="Merkel B.J."/>
            <person name="Hornburger P."/>
            <person name="Mueller R.-W."/>
            <person name="Bruemmer F."/>
            <person name="Labrenz M."/>
            <person name="Spormann A.M."/>
            <person name="Op Den Camp H."/>
            <person name="Overmann J."/>
            <person name="Amann R."/>
            <person name="Jetten M.S.M."/>
            <person name="Mascher T."/>
            <person name="Medema M.H."/>
            <person name="Devos D.P."/>
            <person name="Kaster A.-K."/>
            <person name="Ovreas L."/>
            <person name="Rohde M."/>
            <person name="Galperin M.Y."/>
            <person name="Jogler C."/>
        </authorList>
    </citation>
    <scope>NUCLEOTIDE SEQUENCE [LARGE SCALE GENOMIC DNA]</scope>
    <source>
        <strain evidence="4 5">Mal64</strain>
    </source>
</reference>
<keyword evidence="2" id="KW-0472">Membrane</keyword>
<keyword evidence="5" id="KW-1185">Reference proteome</keyword>
<dbReference type="Pfam" id="PF07963">
    <property type="entry name" value="N_methyl"/>
    <property type="match status" value="1"/>
</dbReference>
<evidence type="ECO:0000259" key="3">
    <source>
        <dbReference type="Pfam" id="PF07596"/>
    </source>
</evidence>
<evidence type="ECO:0000313" key="5">
    <source>
        <dbReference type="Proteomes" id="UP000315440"/>
    </source>
</evidence>
<accession>A0A5C5ZNK9</accession>
<keyword evidence="2" id="KW-1133">Transmembrane helix</keyword>
<dbReference type="NCBIfam" id="TIGR04294">
    <property type="entry name" value="pre_pil_HX9DG"/>
    <property type="match status" value="1"/>
</dbReference>
<protein>
    <submittedName>
        <fullName evidence="4">Type II secretion system protein G</fullName>
    </submittedName>
</protein>
<feature type="transmembrane region" description="Helical" evidence="2">
    <location>
        <begin position="20"/>
        <end position="41"/>
    </location>
</feature>
<feature type="region of interest" description="Disordered" evidence="1">
    <location>
        <begin position="372"/>
        <end position="396"/>
    </location>
</feature>
<dbReference type="PANTHER" id="PTHR30093">
    <property type="entry name" value="GENERAL SECRETION PATHWAY PROTEIN G"/>
    <property type="match status" value="1"/>
</dbReference>
<dbReference type="Gene3D" id="3.30.700.10">
    <property type="entry name" value="Glycoprotein, Type 4 Pilin"/>
    <property type="match status" value="1"/>
</dbReference>
<evidence type="ECO:0000256" key="1">
    <source>
        <dbReference type="SAM" id="MobiDB-lite"/>
    </source>
</evidence>
<dbReference type="RefSeq" id="WP_146399987.1">
    <property type="nucleotide sequence ID" value="NZ_SJPQ01000002.1"/>
</dbReference>
<comment type="caution">
    <text evidence="4">The sequence shown here is derived from an EMBL/GenBank/DDBJ whole genome shotgun (WGS) entry which is preliminary data.</text>
</comment>